<keyword evidence="4" id="KW-1185">Reference proteome</keyword>
<reference evidence="3" key="1">
    <citation type="journal article" date="2022" name="Int. J. Mol. Sci.">
        <title>Draft Genome of Tanacetum Coccineum: Genomic Comparison of Closely Related Tanacetum-Family Plants.</title>
        <authorList>
            <person name="Yamashiro T."/>
            <person name="Shiraishi A."/>
            <person name="Nakayama K."/>
            <person name="Satake H."/>
        </authorList>
    </citation>
    <scope>NUCLEOTIDE SEQUENCE</scope>
</reference>
<feature type="coiled-coil region" evidence="1">
    <location>
        <begin position="259"/>
        <end position="300"/>
    </location>
</feature>
<dbReference type="EMBL" id="BQNB010009369">
    <property type="protein sequence ID" value="GJS62558.1"/>
    <property type="molecule type" value="Genomic_DNA"/>
</dbReference>
<organism evidence="3 4">
    <name type="scientific">Tanacetum coccineum</name>
    <dbReference type="NCBI Taxonomy" id="301880"/>
    <lineage>
        <taxon>Eukaryota</taxon>
        <taxon>Viridiplantae</taxon>
        <taxon>Streptophyta</taxon>
        <taxon>Embryophyta</taxon>
        <taxon>Tracheophyta</taxon>
        <taxon>Spermatophyta</taxon>
        <taxon>Magnoliopsida</taxon>
        <taxon>eudicotyledons</taxon>
        <taxon>Gunneridae</taxon>
        <taxon>Pentapetalae</taxon>
        <taxon>asterids</taxon>
        <taxon>campanulids</taxon>
        <taxon>Asterales</taxon>
        <taxon>Asteraceae</taxon>
        <taxon>Asteroideae</taxon>
        <taxon>Anthemideae</taxon>
        <taxon>Anthemidinae</taxon>
        <taxon>Tanacetum</taxon>
    </lineage>
</organism>
<feature type="compositionally biased region" description="Basic residues" evidence="2">
    <location>
        <begin position="207"/>
        <end position="217"/>
    </location>
</feature>
<evidence type="ECO:0000313" key="3">
    <source>
        <dbReference type="EMBL" id="GJS62558.1"/>
    </source>
</evidence>
<reference evidence="3" key="2">
    <citation type="submission" date="2022-01" db="EMBL/GenBank/DDBJ databases">
        <authorList>
            <person name="Yamashiro T."/>
            <person name="Shiraishi A."/>
            <person name="Satake H."/>
            <person name="Nakayama K."/>
        </authorList>
    </citation>
    <scope>NUCLEOTIDE SEQUENCE</scope>
</reference>
<accession>A0ABQ4XC34</accession>
<feature type="region of interest" description="Disordered" evidence="2">
    <location>
        <begin position="410"/>
        <end position="435"/>
    </location>
</feature>
<gene>
    <name evidence="3" type="ORF">Tco_0657342</name>
</gene>
<keyword evidence="1" id="KW-0175">Coiled coil</keyword>
<feature type="region of interest" description="Disordered" evidence="2">
    <location>
        <begin position="184"/>
        <end position="231"/>
    </location>
</feature>
<name>A0ABQ4XC34_9ASTR</name>
<dbReference type="Proteomes" id="UP001151760">
    <property type="component" value="Unassembled WGS sequence"/>
</dbReference>
<sequence>MTTLQFVNTYNLVAILTKSSESEGFKQIVDFLNACSIKYALTVNPTIYTSCIEQFLSTAYTKTVNGAVQLQALVDGKKIVVAEASVRRDLQLEDANGVDCLPNATIFEQLTLMGMMKNLDSDVKFLMYPRFVQVFLDNSTEGMMNHNKIYIAPSHTKKVFANIKRQGKDFSGRVTPLFSTMTVQAQQEQGEGLDMPTITQPSSSQPQKKHKPRKPKKKDTQIPQSNVPSDNLAYEVVNEENVSKHSNDPLLNSEDRLKLEELMALCTNLQNKVLDLEHTKTTQALEIDNLKRRVKKLEKKQRSRTHGLRRLYKVGQSARVVSSKDEGLGEEDVSKQGRKIHDIDADEDITLENDMAEKEVSTANPVTTTAEVVTTANVEVSTASPTASTITTVELTLAQTLAELKSARPKTKGVVMQEPSKSITTTTTTIPSKDKGKGIMVEEPLKMKKKDQVLFVEQEAIRLQAQFDKEERIAREKEEDNAALIA</sequence>
<evidence type="ECO:0000256" key="1">
    <source>
        <dbReference type="SAM" id="Coils"/>
    </source>
</evidence>
<evidence type="ECO:0000313" key="4">
    <source>
        <dbReference type="Proteomes" id="UP001151760"/>
    </source>
</evidence>
<proteinExistence type="predicted"/>
<evidence type="ECO:0000256" key="2">
    <source>
        <dbReference type="SAM" id="MobiDB-lite"/>
    </source>
</evidence>
<protein>
    <submittedName>
        <fullName evidence="3">Uncharacterized protein</fullName>
    </submittedName>
</protein>
<comment type="caution">
    <text evidence="3">The sequence shown here is derived from an EMBL/GenBank/DDBJ whole genome shotgun (WGS) entry which is preliminary data.</text>
</comment>